<sequence>MIEIGALGAAGAGLAGIGGLAWWYLWQRARIRIEREGSARNIARTRGLTRMACERYITVRLVERDIDGERLVEINLPGHTGERAA</sequence>
<accession>A0A8J4E8Y1</accession>
<dbReference type="RefSeq" id="WP_203925728.1">
    <property type="nucleotide sequence ID" value="NZ_BOPH01000008.1"/>
</dbReference>
<evidence type="ECO:0000313" key="2">
    <source>
        <dbReference type="EMBL" id="GIJ65728.1"/>
    </source>
</evidence>
<keyword evidence="1" id="KW-0812">Transmembrane</keyword>
<dbReference type="Proteomes" id="UP000635606">
    <property type="component" value="Unassembled WGS sequence"/>
</dbReference>
<name>A0A8J4E8Y1_9ACTN</name>
<protein>
    <submittedName>
        <fullName evidence="2">Uncharacterized protein</fullName>
    </submittedName>
</protein>
<dbReference type="AlphaFoldDB" id="A0A8J4E8Y1"/>
<feature type="transmembrane region" description="Helical" evidence="1">
    <location>
        <begin position="6"/>
        <end position="25"/>
    </location>
</feature>
<organism evidence="2 3">
    <name type="scientific">Virgisporangium ochraceum</name>
    <dbReference type="NCBI Taxonomy" id="65505"/>
    <lineage>
        <taxon>Bacteria</taxon>
        <taxon>Bacillati</taxon>
        <taxon>Actinomycetota</taxon>
        <taxon>Actinomycetes</taxon>
        <taxon>Micromonosporales</taxon>
        <taxon>Micromonosporaceae</taxon>
        <taxon>Virgisporangium</taxon>
    </lineage>
</organism>
<evidence type="ECO:0000313" key="3">
    <source>
        <dbReference type="Proteomes" id="UP000635606"/>
    </source>
</evidence>
<keyword evidence="3" id="KW-1185">Reference proteome</keyword>
<reference evidence="2" key="1">
    <citation type="submission" date="2021-01" db="EMBL/GenBank/DDBJ databases">
        <title>Whole genome shotgun sequence of Virgisporangium ochraceum NBRC 16418.</title>
        <authorList>
            <person name="Komaki H."/>
            <person name="Tamura T."/>
        </authorList>
    </citation>
    <scope>NUCLEOTIDE SEQUENCE</scope>
    <source>
        <strain evidence="2">NBRC 16418</strain>
    </source>
</reference>
<comment type="caution">
    <text evidence="2">The sequence shown here is derived from an EMBL/GenBank/DDBJ whole genome shotgun (WGS) entry which is preliminary data.</text>
</comment>
<evidence type="ECO:0000256" key="1">
    <source>
        <dbReference type="SAM" id="Phobius"/>
    </source>
</evidence>
<proteinExistence type="predicted"/>
<keyword evidence="1" id="KW-0472">Membrane</keyword>
<gene>
    <name evidence="2" type="ORF">Voc01_006450</name>
</gene>
<keyword evidence="1" id="KW-1133">Transmembrane helix</keyword>
<dbReference type="EMBL" id="BOPH01000008">
    <property type="protein sequence ID" value="GIJ65728.1"/>
    <property type="molecule type" value="Genomic_DNA"/>
</dbReference>